<dbReference type="GO" id="GO:0016471">
    <property type="term" value="C:vacuolar proton-transporting V-type ATPase complex"/>
    <property type="evidence" value="ECO:0007669"/>
    <property type="project" value="InterPro"/>
</dbReference>
<accession>A0A8J6B455</accession>
<keyword evidence="7" id="KW-1185">Reference proteome</keyword>
<dbReference type="InterPro" id="IPR005124">
    <property type="entry name" value="V-ATPase_G"/>
</dbReference>
<evidence type="ECO:0000256" key="1">
    <source>
        <dbReference type="ARBA" id="ARBA00010066"/>
    </source>
</evidence>
<gene>
    <name evidence="6" type="ORF">J8273_5542</name>
</gene>
<keyword evidence="4" id="KW-0406">Ion transport</keyword>
<name>A0A8J6B455_9EUKA</name>
<evidence type="ECO:0000256" key="2">
    <source>
        <dbReference type="ARBA" id="ARBA00022448"/>
    </source>
</evidence>
<dbReference type="Proteomes" id="UP000717585">
    <property type="component" value="Unassembled WGS sequence"/>
</dbReference>
<organism evidence="6 7">
    <name type="scientific">Carpediemonas membranifera</name>
    <dbReference type="NCBI Taxonomy" id="201153"/>
    <lineage>
        <taxon>Eukaryota</taxon>
        <taxon>Metamonada</taxon>
        <taxon>Carpediemonas-like organisms</taxon>
        <taxon>Carpediemonas</taxon>
    </lineage>
</organism>
<dbReference type="GO" id="GO:0046961">
    <property type="term" value="F:proton-transporting ATPase activity, rotational mechanism"/>
    <property type="evidence" value="ECO:0007669"/>
    <property type="project" value="InterPro"/>
</dbReference>
<dbReference type="EMBL" id="JAHDYR010000038">
    <property type="protein sequence ID" value="KAG9392537.1"/>
    <property type="molecule type" value="Genomic_DNA"/>
</dbReference>
<dbReference type="Pfam" id="PF03179">
    <property type="entry name" value="V-ATPase_G"/>
    <property type="match status" value="1"/>
</dbReference>
<sequence length="104" mass="11586">MDSGNIAKLNEAEIHGKKRIEAAKNDRAALIRQANEEARAEIKKAELEAEEKHQAEVAKLAEESLKELEDLQSSAEARCAEIDTLTKDRVDVVAKSLYEQVLDL</sequence>
<dbReference type="Gene3D" id="1.20.5.2950">
    <property type="match status" value="1"/>
</dbReference>
<feature type="coiled-coil region" evidence="5">
    <location>
        <begin position="20"/>
        <end position="78"/>
    </location>
</feature>
<proteinExistence type="inferred from homology"/>
<keyword evidence="2" id="KW-0813">Transport</keyword>
<evidence type="ECO:0000313" key="6">
    <source>
        <dbReference type="EMBL" id="KAG9392537.1"/>
    </source>
</evidence>
<keyword evidence="3" id="KW-0375">Hydrogen ion transport</keyword>
<reference evidence="6" key="1">
    <citation type="submission" date="2021-05" db="EMBL/GenBank/DDBJ databases">
        <title>A free-living protist that lacks canonical eukaryotic 1 DNA replication and segregation systems.</title>
        <authorList>
            <person name="Salas-Leiva D.E."/>
            <person name="Tromer E.C."/>
            <person name="Curtis B.A."/>
            <person name="Jerlstrom-Hultqvist J."/>
            <person name="Kolisko M."/>
            <person name="Yi Z."/>
            <person name="Salas-Leiva J.S."/>
            <person name="Gallot-Lavallee L."/>
            <person name="Kops G.J.P.L."/>
            <person name="Archibald J.M."/>
            <person name="Simpson A.G.B."/>
            <person name="Roger A.J."/>
        </authorList>
    </citation>
    <scope>NUCLEOTIDE SEQUENCE</scope>
    <source>
        <strain evidence="6">BICM</strain>
    </source>
</reference>
<evidence type="ECO:0000256" key="4">
    <source>
        <dbReference type="ARBA" id="ARBA00023065"/>
    </source>
</evidence>
<comment type="caution">
    <text evidence="6">The sequence shown here is derived from an EMBL/GenBank/DDBJ whole genome shotgun (WGS) entry which is preliminary data.</text>
</comment>
<dbReference type="AlphaFoldDB" id="A0A8J6B455"/>
<keyword evidence="5" id="KW-0175">Coiled coil</keyword>
<evidence type="ECO:0000256" key="5">
    <source>
        <dbReference type="SAM" id="Coils"/>
    </source>
</evidence>
<comment type="similarity">
    <text evidence="1">Belongs to the V-ATPase G subunit family.</text>
</comment>
<protein>
    <submittedName>
        <fullName evidence="6">Vacuolar (H)-ATPase G subunit</fullName>
    </submittedName>
</protein>
<evidence type="ECO:0000313" key="7">
    <source>
        <dbReference type="Proteomes" id="UP000717585"/>
    </source>
</evidence>
<evidence type="ECO:0000256" key="3">
    <source>
        <dbReference type="ARBA" id="ARBA00022781"/>
    </source>
</evidence>